<feature type="disulfide bond" evidence="2">
    <location>
        <begin position="412"/>
        <end position="427"/>
    </location>
</feature>
<dbReference type="PROSITE" id="PS01209">
    <property type="entry name" value="LDLRA_1"/>
    <property type="match status" value="1"/>
</dbReference>
<keyword evidence="4" id="KW-0472">Membrane</keyword>
<dbReference type="PANTHER" id="PTHR24652">
    <property type="entry name" value="LOW-DENSITY LIPOPROTEIN RECEPTOR CLASS A DOMAIN-CONTAINING PROTEIN 2"/>
    <property type="match status" value="1"/>
</dbReference>
<keyword evidence="8" id="KW-1185">Reference proteome</keyword>
<dbReference type="SUPFAM" id="SSF57424">
    <property type="entry name" value="LDL receptor-like module"/>
    <property type="match status" value="1"/>
</dbReference>
<dbReference type="InterPro" id="IPR035914">
    <property type="entry name" value="Sperma_CUB_dom_sf"/>
</dbReference>
<keyword evidence="1 2" id="KW-1015">Disulfide bond</keyword>
<dbReference type="InterPro" id="IPR002172">
    <property type="entry name" value="LDrepeatLR_classA_rpt"/>
</dbReference>
<feature type="transmembrane region" description="Helical" evidence="4">
    <location>
        <begin position="454"/>
        <end position="480"/>
    </location>
</feature>
<sequence>MYLYYLLAAVFSTCFTAEIFDRRQVYDICGGNNGNKFYLEHGVSGTLYADFENNVWHSKNKNRTSNRCTIEFITCPSCVIDINFWFLNISRNCGTPSVFDTCGCDYVWIYEPPVEDASGEQFCGNFIQNNSTELNYVSQTGTVAVAFIYNNDYGLAFSLKYHTKRNSIKLKGHPVYGNMNNASQFIQSPFFPHPYPIDSSVEYFFDWNGQRMYVITGNIFRPPVIISTGPSLVIRFYANGASSLGFKASYSFILGNLDDSRYKPNIACGGHVNNLGGGITMMNMIEEGTTFFDCIWIIKPVESFLHRKTHLYVKVVNFFDFAGTTELEIRQGLTSTQPSVEVLRFPMTHFTSSKQMEHVVPITKGFYVSLRGHFGPQSYLTILFAAFNYKDCFAGTDFLCHNLRCISGVLNCDGFDHCGDDSDELNCSEDPKDRREFSKIPNFLFPKNEPYSDIASATLVFLTCSFGLIGVILAMALLLYRINIRARHQRQIQDHLETIHAILEEGTREVEEEIITSDNPPDYEAPPNYDDIVKLQQSKTIDATKPNNRQWGYGTISKHSAENFPVDATTAEVPIGNQGDSIASSSNQHVKVPDSPPPSYEYVKNNAEGKYSSLPSSQGSPCSHGVEDTSSSAGKTFAINDNTTG</sequence>
<keyword evidence="5" id="KW-0732">Signal</keyword>
<dbReference type="PROSITE" id="PS50068">
    <property type="entry name" value="LDLRA_2"/>
    <property type="match status" value="1"/>
</dbReference>
<dbReference type="CDD" id="cd00112">
    <property type="entry name" value="LDLa"/>
    <property type="match status" value="1"/>
</dbReference>
<keyword evidence="4" id="KW-0812">Transmembrane</keyword>
<reference evidence="7" key="1">
    <citation type="journal article" date="2023" name="Insect Mol. Biol.">
        <title>Genome sequencing provides insights into the evolution of gene families encoding plant cell wall-degrading enzymes in longhorned beetles.</title>
        <authorList>
            <person name="Shin N.R."/>
            <person name="Okamura Y."/>
            <person name="Kirsch R."/>
            <person name="Pauchet Y."/>
        </authorList>
    </citation>
    <scope>NUCLEOTIDE SEQUENCE</scope>
    <source>
        <strain evidence="7">AMC_N1</strain>
    </source>
</reference>
<feature type="chain" id="PRO_5043586293" description="CUB domain-containing protein" evidence="5">
    <location>
        <begin position="17"/>
        <end position="645"/>
    </location>
</feature>
<evidence type="ECO:0000259" key="6">
    <source>
        <dbReference type="PROSITE" id="PS01180"/>
    </source>
</evidence>
<dbReference type="InterPro" id="IPR042333">
    <property type="entry name" value="LRAD2/Mig-13-like"/>
</dbReference>
<dbReference type="EMBL" id="JAPWTK010000554">
    <property type="protein sequence ID" value="KAJ8938488.1"/>
    <property type="molecule type" value="Genomic_DNA"/>
</dbReference>
<feature type="domain" description="CUB" evidence="6">
    <location>
        <begin position="29"/>
        <end position="164"/>
    </location>
</feature>
<dbReference type="AlphaFoldDB" id="A0AAV8XKG1"/>
<feature type="region of interest" description="Disordered" evidence="3">
    <location>
        <begin position="573"/>
        <end position="645"/>
    </location>
</feature>
<dbReference type="PROSITE" id="PS01180">
    <property type="entry name" value="CUB"/>
    <property type="match status" value="1"/>
</dbReference>
<proteinExistence type="predicted"/>
<dbReference type="Gene3D" id="2.60.120.290">
    <property type="entry name" value="Spermadhesin, CUB domain"/>
    <property type="match status" value="1"/>
</dbReference>
<dbReference type="SMART" id="SM00192">
    <property type="entry name" value="LDLa"/>
    <property type="match status" value="1"/>
</dbReference>
<name>A0AAV8XKG1_9CUCU</name>
<gene>
    <name evidence="7" type="ORF">NQ318_020804</name>
</gene>
<evidence type="ECO:0000256" key="2">
    <source>
        <dbReference type="PROSITE-ProRule" id="PRU00124"/>
    </source>
</evidence>
<dbReference type="InterPro" id="IPR000859">
    <property type="entry name" value="CUB_dom"/>
</dbReference>
<dbReference type="Proteomes" id="UP001162162">
    <property type="component" value="Unassembled WGS sequence"/>
</dbReference>
<accession>A0AAV8XKG1</accession>
<comment type="caution">
    <text evidence="2">Lacks conserved residue(s) required for the propagation of feature annotation.</text>
</comment>
<protein>
    <recommendedName>
        <fullName evidence="6">CUB domain-containing protein</fullName>
    </recommendedName>
</protein>
<evidence type="ECO:0000256" key="1">
    <source>
        <dbReference type="ARBA" id="ARBA00023157"/>
    </source>
</evidence>
<dbReference type="SUPFAM" id="SSF49854">
    <property type="entry name" value="Spermadhesin, CUB domain"/>
    <property type="match status" value="2"/>
</dbReference>
<evidence type="ECO:0000313" key="7">
    <source>
        <dbReference type="EMBL" id="KAJ8938488.1"/>
    </source>
</evidence>
<dbReference type="Gene3D" id="4.10.400.10">
    <property type="entry name" value="Low-density Lipoprotein Receptor"/>
    <property type="match status" value="1"/>
</dbReference>
<dbReference type="InterPro" id="IPR023415">
    <property type="entry name" value="LDLR_class-A_CS"/>
</dbReference>
<feature type="disulfide bond" evidence="2">
    <location>
        <begin position="400"/>
        <end position="418"/>
    </location>
</feature>
<comment type="caution">
    <text evidence="7">The sequence shown here is derived from an EMBL/GenBank/DDBJ whole genome shotgun (WGS) entry which is preliminary data.</text>
</comment>
<feature type="compositionally biased region" description="Polar residues" evidence="3">
    <location>
        <begin position="628"/>
        <end position="645"/>
    </location>
</feature>
<feature type="signal peptide" evidence="5">
    <location>
        <begin position="1"/>
        <end position="16"/>
    </location>
</feature>
<feature type="compositionally biased region" description="Low complexity" evidence="3">
    <location>
        <begin position="612"/>
        <end position="623"/>
    </location>
</feature>
<evidence type="ECO:0000313" key="8">
    <source>
        <dbReference type="Proteomes" id="UP001162162"/>
    </source>
</evidence>
<dbReference type="Pfam" id="PF00057">
    <property type="entry name" value="Ldl_recept_a"/>
    <property type="match status" value="1"/>
</dbReference>
<dbReference type="InterPro" id="IPR036055">
    <property type="entry name" value="LDL_receptor-like_sf"/>
</dbReference>
<evidence type="ECO:0000256" key="4">
    <source>
        <dbReference type="SAM" id="Phobius"/>
    </source>
</evidence>
<organism evidence="7 8">
    <name type="scientific">Aromia moschata</name>
    <dbReference type="NCBI Taxonomy" id="1265417"/>
    <lineage>
        <taxon>Eukaryota</taxon>
        <taxon>Metazoa</taxon>
        <taxon>Ecdysozoa</taxon>
        <taxon>Arthropoda</taxon>
        <taxon>Hexapoda</taxon>
        <taxon>Insecta</taxon>
        <taxon>Pterygota</taxon>
        <taxon>Neoptera</taxon>
        <taxon>Endopterygota</taxon>
        <taxon>Coleoptera</taxon>
        <taxon>Polyphaga</taxon>
        <taxon>Cucujiformia</taxon>
        <taxon>Chrysomeloidea</taxon>
        <taxon>Cerambycidae</taxon>
        <taxon>Cerambycinae</taxon>
        <taxon>Callichromatini</taxon>
        <taxon>Aromia</taxon>
    </lineage>
</organism>
<feature type="compositionally biased region" description="Polar residues" evidence="3">
    <location>
        <begin position="578"/>
        <end position="589"/>
    </location>
</feature>
<keyword evidence="4" id="KW-1133">Transmembrane helix</keyword>
<evidence type="ECO:0000256" key="3">
    <source>
        <dbReference type="SAM" id="MobiDB-lite"/>
    </source>
</evidence>
<evidence type="ECO:0000256" key="5">
    <source>
        <dbReference type="SAM" id="SignalP"/>
    </source>
</evidence>